<organism evidence="3 4">
    <name type="scientific">Phytobacter diazotrophicus</name>
    <dbReference type="NCBI Taxonomy" id="395631"/>
    <lineage>
        <taxon>Bacteria</taxon>
        <taxon>Pseudomonadati</taxon>
        <taxon>Pseudomonadota</taxon>
        <taxon>Gammaproteobacteria</taxon>
        <taxon>Enterobacterales</taxon>
        <taxon>Enterobacteriaceae</taxon>
        <taxon>Phytobacter</taxon>
    </lineage>
</organism>
<feature type="domain" description="DUF7480" evidence="2">
    <location>
        <begin position="41"/>
        <end position="128"/>
    </location>
</feature>
<dbReference type="NCBIfam" id="NF045617">
    <property type="entry name" value="mostly_LP"/>
    <property type="match status" value="1"/>
</dbReference>
<name>A0ABN6LVJ3_9ENTR</name>
<dbReference type="Pfam" id="PF24295">
    <property type="entry name" value="DUF7480"/>
    <property type="match status" value="1"/>
</dbReference>
<proteinExistence type="predicted"/>
<gene>
    <name evidence="3" type="ORF">PDTA9734_47090</name>
</gene>
<keyword evidence="1" id="KW-0732">Signal</keyword>
<reference evidence="3 4" key="1">
    <citation type="submission" date="2021-12" db="EMBL/GenBank/DDBJ databases">
        <title>Complete genome sequence of Phytobacter diazotrophicus TA9734.</title>
        <authorList>
            <person name="Kubota H."/>
            <person name="Nakayama Y."/>
            <person name="Ariyoshi T."/>
        </authorList>
    </citation>
    <scope>NUCLEOTIDE SEQUENCE [LARGE SCALE GENOMIC DNA]</scope>
    <source>
        <strain evidence="3 4">TA9734</strain>
    </source>
</reference>
<sequence length="144" mass="15821">MVLRKGITRGMLLLASLLALTGCPGSGDRLRPDETTSVRRTANNEVCFAVHHAGDYQPVFISINPRNIPPPKHKYTLMPPLKVKDAQLCIPPSFYTFASDGQFIVKYILKSRTQSPPTRSVVVGVDVSKGEISVFPLANSEITR</sequence>
<dbReference type="EMBL" id="AP025334">
    <property type="protein sequence ID" value="BDD53222.1"/>
    <property type="molecule type" value="Genomic_DNA"/>
</dbReference>
<evidence type="ECO:0000313" key="3">
    <source>
        <dbReference type="EMBL" id="BDD53222.1"/>
    </source>
</evidence>
<dbReference type="InterPro" id="IPR055903">
    <property type="entry name" value="DUF7480"/>
</dbReference>
<keyword evidence="4" id="KW-1185">Reference proteome</keyword>
<evidence type="ECO:0000256" key="1">
    <source>
        <dbReference type="SAM" id="SignalP"/>
    </source>
</evidence>
<dbReference type="Proteomes" id="UP001320460">
    <property type="component" value="Chromosome"/>
</dbReference>
<protein>
    <recommendedName>
        <fullName evidence="2">DUF7480 domain-containing protein</fullName>
    </recommendedName>
</protein>
<dbReference type="InterPro" id="IPR054657">
    <property type="entry name" value="T6SS_periplasmic_put"/>
</dbReference>
<dbReference type="PROSITE" id="PS51257">
    <property type="entry name" value="PROKAR_LIPOPROTEIN"/>
    <property type="match status" value="1"/>
</dbReference>
<evidence type="ECO:0000259" key="2">
    <source>
        <dbReference type="Pfam" id="PF24295"/>
    </source>
</evidence>
<evidence type="ECO:0000313" key="4">
    <source>
        <dbReference type="Proteomes" id="UP001320460"/>
    </source>
</evidence>
<feature type="chain" id="PRO_5046026306" description="DUF7480 domain-containing protein" evidence="1">
    <location>
        <begin position="22"/>
        <end position="144"/>
    </location>
</feature>
<feature type="signal peptide" evidence="1">
    <location>
        <begin position="1"/>
        <end position="21"/>
    </location>
</feature>
<dbReference type="RefSeq" id="WP_064572398.1">
    <property type="nucleotide sequence ID" value="NZ_AP025334.1"/>
</dbReference>
<accession>A0ABN6LVJ3</accession>